<dbReference type="RefSeq" id="WP_406695092.1">
    <property type="nucleotide sequence ID" value="NZ_CP155447.1"/>
</dbReference>
<comment type="subcellular location">
    <subcellularLocation>
        <location evidence="9">Cell membrane</location>
        <topology evidence="9">Multi-pass membrane protein</topology>
    </subcellularLocation>
    <subcellularLocation>
        <location evidence="1">Membrane</location>
        <topology evidence="1">Multi-pass membrane protein</topology>
    </subcellularLocation>
</comment>
<organism evidence="11">
    <name type="scientific">Singulisphaera sp. Ch08</name>
    <dbReference type="NCBI Taxonomy" id="3120278"/>
    <lineage>
        <taxon>Bacteria</taxon>
        <taxon>Pseudomonadati</taxon>
        <taxon>Planctomycetota</taxon>
        <taxon>Planctomycetia</taxon>
        <taxon>Isosphaerales</taxon>
        <taxon>Isosphaeraceae</taxon>
        <taxon>Singulisphaera</taxon>
    </lineage>
</organism>
<evidence type="ECO:0000256" key="8">
    <source>
        <dbReference type="PROSITE-ProRule" id="PRU00703"/>
    </source>
</evidence>
<name>A0AAU7CBG4_9BACT</name>
<keyword evidence="3 9" id="KW-0813">Transport</keyword>
<evidence type="ECO:0000256" key="4">
    <source>
        <dbReference type="ARBA" id="ARBA00022692"/>
    </source>
</evidence>
<dbReference type="InterPro" id="IPR046342">
    <property type="entry name" value="CBS_dom_sf"/>
</dbReference>
<dbReference type="InterPro" id="IPR036739">
    <property type="entry name" value="SLC41_membr_dom_sf"/>
</dbReference>
<protein>
    <recommendedName>
        <fullName evidence="9">Magnesium transporter MgtE</fullName>
    </recommendedName>
</protein>
<dbReference type="Gene3D" id="1.25.60.10">
    <property type="entry name" value="MgtE N-terminal domain-like"/>
    <property type="match status" value="1"/>
</dbReference>
<dbReference type="InterPro" id="IPR000644">
    <property type="entry name" value="CBS_dom"/>
</dbReference>
<dbReference type="Gene3D" id="3.10.580.10">
    <property type="entry name" value="CBS-domain"/>
    <property type="match status" value="1"/>
</dbReference>
<dbReference type="Pfam" id="PF03448">
    <property type="entry name" value="MgtE_N"/>
    <property type="match status" value="1"/>
</dbReference>
<evidence type="ECO:0000256" key="9">
    <source>
        <dbReference type="RuleBase" id="RU362011"/>
    </source>
</evidence>
<dbReference type="PROSITE" id="PS51371">
    <property type="entry name" value="CBS"/>
    <property type="match status" value="2"/>
</dbReference>
<evidence type="ECO:0000259" key="10">
    <source>
        <dbReference type="PROSITE" id="PS51371"/>
    </source>
</evidence>
<dbReference type="PANTHER" id="PTHR43773:SF1">
    <property type="entry name" value="MAGNESIUM TRANSPORTER MGTE"/>
    <property type="match status" value="1"/>
</dbReference>
<dbReference type="GO" id="GO:0046872">
    <property type="term" value="F:metal ion binding"/>
    <property type="evidence" value="ECO:0007669"/>
    <property type="project" value="UniProtKB-KW"/>
</dbReference>
<dbReference type="GO" id="GO:0005886">
    <property type="term" value="C:plasma membrane"/>
    <property type="evidence" value="ECO:0007669"/>
    <property type="project" value="UniProtKB-SubCell"/>
</dbReference>
<comment type="similarity">
    <text evidence="2 9">Belongs to the SLC41A transporter family.</text>
</comment>
<dbReference type="SMART" id="SM00116">
    <property type="entry name" value="CBS"/>
    <property type="match status" value="2"/>
</dbReference>
<dbReference type="InterPro" id="IPR038076">
    <property type="entry name" value="MgtE_N_sf"/>
</dbReference>
<dbReference type="PANTHER" id="PTHR43773">
    <property type="entry name" value="MAGNESIUM TRANSPORTER MGTE"/>
    <property type="match status" value="1"/>
</dbReference>
<dbReference type="InterPro" id="IPR006669">
    <property type="entry name" value="MgtE_transporter"/>
</dbReference>
<dbReference type="GO" id="GO:0015095">
    <property type="term" value="F:magnesium ion transmembrane transporter activity"/>
    <property type="evidence" value="ECO:0007669"/>
    <property type="project" value="UniProtKB-UniRule"/>
</dbReference>
<dbReference type="SUPFAM" id="SSF54631">
    <property type="entry name" value="CBS-domain pair"/>
    <property type="match status" value="1"/>
</dbReference>
<evidence type="ECO:0000256" key="3">
    <source>
        <dbReference type="ARBA" id="ARBA00022448"/>
    </source>
</evidence>
<keyword evidence="8" id="KW-0129">CBS domain</keyword>
<feature type="transmembrane region" description="Helical" evidence="9">
    <location>
        <begin position="289"/>
        <end position="312"/>
    </location>
</feature>
<evidence type="ECO:0000256" key="1">
    <source>
        <dbReference type="ARBA" id="ARBA00004141"/>
    </source>
</evidence>
<dbReference type="Pfam" id="PF00571">
    <property type="entry name" value="CBS"/>
    <property type="match status" value="2"/>
</dbReference>
<keyword evidence="4 9" id="KW-0812">Transmembrane</keyword>
<feature type="transmembrane region" description="Helical" evidence="9">
    <location>
        <begin position="392"/>
        <end position="415"/>
    </location>
</feature>
<dbReference type="InterPro" id="IPR006668">
    <property type="entry name" value="Mg_transptr_MgtE_intracell_dom"/>
</dbReference>
<gene>
    <name evidence="11" type="primary">mgtE</name>
    <name evidence="11" type="ORF">V5E97_29045</name>
</gene>
<dbReference type="EMBL" id="CP155447">
    <property type="protein sequence ID" value="XBH02349.1"/>
    <property type="molecule type" value="Genomic_DNA"/>
</dbReference>
<evidence type="ECO:0000256" key="2">
    <source>
        <dbReference type="ARBA" id="ARBA00009749"/>
    </source>
</evidence>
<dbReference type="SUPFAM" id="SSF161093">
    <property type="entry name" value="MgtE membrane domain-like"/>
    <property type="match status" value="1"/>
</dbReference>
<evidence type="ECO:0000313" key="11">
    <source>
        <dbReference type="EMBL" id="XBH02349.1"/>
    </source>
</evidence>
<evidence type="ECO:0000256" key="5">
    <source>
        <dbReference type="ARBA" id="ARBA00022842"/>
    </source>
</evidence>
<comment type="caution">
    <text evidence="9">Lacks conserved residue(s) required for the propagation of feature annotation.</text>
</comment>
<proteinExistence type="inferred from homology"/>
<sequence>MRNPLLVPDLRELIQAGETAALRDFFSDHHPAQVAEMIEDLQLVEGDTILGLLPARNRAEILSYLDTERQVHLIESMSPAESAALLHLMSHDERADLVNRLDEDNVDRILPHLAQAEREDIRRLASYEPGTAGSVMTTDYVTLAPQLTVREALERLRHDAPDSETIYYNYVVDPNRKLIGFVSLKTLILSRSASARIGDIMRHDVIFARVDEDQESVARKIGKYDLIAIPVVDTTDMLVGIITHDDAMDILRKEQTEDILAFGGVSKDAEADEESYWQGRIVEAVRRRIGWLLMLFLAGTITRFVVHSFNWVDDRFPLLEFDTFIPLLIGTGGNAGSQSVGTIIRGLALGEIRPGDTIRVVGREVLTGLLLGMLLGTLGFGFTWLILGHPPIFGAVIGLAILGICVWANGVGALVPLMASRFKIDPAVVSAPLISTLVDATGLLIFYSIAILLLIRLAA</sequence>
<evidence type="ECO:0000256" key="6">
    <source>
        <dbReference type="ARBA" id="ARBA00022989"/>
    </source>
</evidence>
<feature type="transmembrane region" description="Helical" evidence="9">
    <location>
        <begin position="427"/>
        <end position="455"/>
    </location>
</feature>
<feature type="transmembrane region" description="Helical" evidence="9">
    <location>
        <begin position="365"/>
        <end position="386"/>
    </location>
</feature>
<dbReference type="SUPFAM" id="SSF158791">
    <property type="entry name" value="MgtE N-terminal domain-like"/>
    <property type="match status" value="1"/>
</dbReference>
<keyword evidence="9" id="KW-1003">Cell membrane</keyword>
<keyword evidence="7 9" id="KW-0472">Membrane</keyword>
<feature type="domain" description="CBS" evidence="10">
    <location>
        <begin position="136"/>
        <end position="200"/>
    </location>
</feature>
<keyword evidence="6 9" id="KW-1133">Transmembrane helix</keyword>
<dbReference type="AlphaFoldDB" id="A0AAU7CBG4"/>
<comment type="subunit">
    <text evidence="9">Homodimer.</text>
</comment>
<feature type="domain" description="CBS" evidence="10">
    <location>
        <begin position="201"/>
        <end position="257"/>
    </location>
</feature>
<keyword evidence="9" id="KW-0479">Metal-binding</keyword>
<dbReference type="NCBIfam" id="TIGR00400">
    <property type="entry name" value="mgtE"/>
    <property type="match status" value="1"/>
</dbReference>
<keyword evidence="5 9" id="KW-0460">Magnesium</keyword>
<accession>A0AAU7CBG4</accession>
<evidence type="ECO:0000256" key="7">
    <source>
        <dbReference type="ARBA" id="ARBA00023136"/>
    </source>
</evidence>
<dbReference type="Pfam" id="PF01769">
    <property type="entry name" value="MgtE"/>
    <property type="match status" value="1"/>
</dbReference>
<dbReference type="CDD" id="cd04606">
    <property type="entry name" value="CBS_pair_Mg_transporter"/>
    <property type="match status" value="1"/>
</dbReference>
<comment type="function">
    <text evidence="9">Acts as a magnesium transporter.</text>
</comment>
<dbReference type="SMART" id="SM00924">
    <property type="entry name" value="MgtE_N"/>
    <property type="match status" value="1"/>
</dbReference>
<reference evidence="11" key="1">
    <citation type="submission" date="2024-05" db="EMBL/GenBank/DDBJ databases">
        <title>Planctomycetes of the genus Singulisphaera possess chitinolytic capabilities.</title>
        <authorList>
            <person name="Ivanova A."/>
        </authorList>
    </citation>
    <scope>NUCLEOTIDE SEQUENCE</scope>
    <source>
        <strain evidence="11">Ch08T</strain>
    </source>
</reference>
<dbReference type="Gene3D" id="1.10.357.20">
    <property type="entry name" value="SLC41 divalent cation transporters, integral membrane domain"/>
    <property type="match status" value="1"/>
</dbReference>
<dbReference type="InterPro" id="IPR006667">
    <property type="entry name" value="SLC41_membr_dom"/>
</dbReference>